<feature type="domain" description="Protein-glutamine gamma-glutamyltransferase-like C-terminal" evidence="3">
    <location>
        <begin position="387"/>
        <end position="450"/>
    </location>
</feature>
<evidence type="ECO:0000256" key="1">
    <source>
        <dbReference type="SAM" id="MobiDB-lite"/>
    </source>
</evidence>
<evidence type="ECO:0000313" key="4">
    <source>
        <dbReference type="EMBL" id="TQQ83233.1"/>
    </source>
</evidence>
<evidence type="ECO:0000313" key="5">
    <source>
        <dbReference type="Proteomes" id="UP000705823"/>
    </source>
</evidence>
<keyword evidence="2" id="KW-0472">Membrane</keyword>
<dbReference type="Pfam" id="PF13559">
    <property type="entry name" value="DUF4129"/>
    <property type="match status" value="1"/>
</dbReference>
<dbReference type="OrthoDB" id="206550at2157"/>
<evidence type="ECO:0000259" key="3">
    <source>
        <dbReference type="Pfam" id="PF13559"/>
    </source>
</evidence>
<sequence>MAVGGGGRTTGLAALLLALGVVLAAGALPALAGQTPLDRVSESASDGVDDAVASAAGEAGQPATGELNDDVAAAAEDAEMTGAAKSLAGLLATLLGEDAVGGALGGSVSGVDPGDAEISPESIDGTVPDGEPTAGDSPDGPTADGSTDGTTTDGTTDGATTDGTTTDGTTADGTADGTAADGTTDGSTATSESTDGTTDGASGGDSDAGTTGGETTSSDGTTTTGESGGDAETGQLTQDGDGTNTDQASQTEDSAAGDEGPTEPEGVADRGRLETIILVVVAIVLLMVAVLAYRSDKPAIEFLLSLPTMFANGVTRFVFGVADAVERAVAALRSVSTLDELRALLLATAADAKGSLDSSVRSLLGREPAGSETAASPSLGSDRQRIRDAWRTVVDVASVSRYPNRTPGEIKQRAVDAGLPEPPVATLLGAFRAVEYGDRDPGDRADAAVDAAEQVEAAAAALTDDDADAPPTEEGEP</sequence>
<protein>
    <submittedName>
        <fullName evidence="4">DUF4129 domain-containing protein</fullName>
    </submittedName>
</protein>
<keyword evidence="2" id="KW-1133">Transmembrane helix</keyword>
<dbReference type="EMBL" id="RKLU01000001">
    <property type="protein sequence ID" value="TQQ83233.1"/>
    <property type="molecule type" value="Genomic_DNA"/>
</dbReference>
<reference evidence="4" key="1">
    <citation type="submission" date="2019-02" db="EMBL/GenBank/DDBJ databases">
        <title>Halonotius sp. a new haloarchaeum isolated from saline soil.</title>
        <authorList>
            <person name="Duran-Viseras A."/>
            <person name="Sanchez-Porro C."/>
            <person name="Ventosa A."/>
        </authorList>
    </citation>
    <scope>NUCLEOTIDE SEQUENCE</scope>
    <source>
        <strain evidence="4">F15B</strain>
    </source>
</reference>
<proteinExistence type="predicted"/>
<feature type="compositionally biased region" description="Low complexity" evidence="1">
    <location>
        <begin position="142"/>
        <end position="234"/>
    </location>
</feature>
<organism evidence="4 5">
    <name type="scientific">Halonotius terrestris</name>
    <dbReference type="NCBI Taxonomy" id="2487750"/>
    <lineage>
        <taxon>Archaea</taxon>
        <taxon>Methanobacteriati</taxon>
        <taxon>Methanobacteriota</taxon>
        <taxon>Stenosarchaea group</taxon>
        <taxon>Halobacteria</taxon>
        <taxon>Halobacteriales</taxon>
        <taxon>Haloferacaceae</taxon>
        <taxon>Halonotius</taxon>
    </lineage>
</organism>
<feature type="transmembrane region" description="Helical" evidence="2">
    <location>
        <begin position="275"/>
        <end position="293"/>
    </location>
</feature>
<feature type="region of interest" description="Disordered" evidence="1">
    <location>
        <begin position="106"/>
        <end position="268"/>
    </location>
</feature>
<keyword evidence="5" id="KW-1185">Reference proteome</keyword>
<accession>A0A8J8P8Z4</accession>
<name>A0A8J8P8Z4_9EURY</name>
<dbReference type="InterPro" id="IPR025403">
    <property type="entry name" value="TgpA-like_C"/>
</dbReference>
<dbReference type="RefSeq" id="WP_142978139.1">
    <property type="nucleotide sequence ID" value="NZ_RKLU01000001.1"/>
</dbReference>
<keyword evidence="2" id="KW-0812">Transmembrane</keyword>
<gene>
    <name evidence="4" type="ORF">EGH24_00030</name>
</gene>
<comment type="caution">
    <text evidence="4">The sequence shown here is derived from an EMBL/GenBank/DDBJ whole genome shotgun (WGS) entry which is preliminary data.</text>
</comment>
<dbReference type="AlphaFoldDB" id="A0A8J8P8Z4"/>
<dbReference type="Proteomes" id="UP000705823">
    <property type="component" value="Unassembled WGS sequence"/>
</dbReference>
<feature type="compositionally biased region" description="Polar residues" evidence="1">
    <location>
        <begin position="235"/>
        <end position="253"/>
    </location>
</feature>
<evidence type="ECO:0000256" key="2">
    <source>
        <dbReference type="SAM" id="Phobius"/>
    </source>
</evidence>